<dbReference type="InterPro" id="IPR027303">
    <property type="entry name" value="Gln_synth_gly_rich_site"/>
</dbReference>
<comment type="similarity">
    <text evidence="4 5">Belongs to the glutamine synthetase family.</text>
</comment>
<dbReference type="InterPro" id="IPR014746">
    <property type="entry name" value="Gln_synth/guanido_kin_cat_dom"/>
</dbReference>
<keyword evidence="2" id="KW-0436">Ligase</keyword>
<dbReference type="PANTHER" id="PTHR43785">
    <property type="entry name" value="GAMMA-GLUTAMYLPUTRESCINE SYNTHETASE"/>
    <property type="match status" value="1"/>
</dbReference>
<reference evidence="7 8" key="1">
    <citation type="submission" date="2019-08" db="EMBL/GenBank/DDBJ databases">
        <title>Hyperibacter terrae gen. nov., sp. nov. and Hyperibacter viscosus sp. nov., two new members in the family Rhodospirillaceae isolated from the rhizosphere of Hypericum perforatum.</title>
        <authorList>
            <person name="Noviana Z."/>
        </authorList>
    </citation>
    <scope>NUCLEOTIDE SEQUENCE [LARGE SCALE GENOMIC DNA]</scope>
    <source>
        <strain evidence="7 8">R5959</strain>
    </source>
</reference>
<sequence length="468" mass="51731">MNSKGIAPQTPIGAAPEEAERFLAAHPEIAGIDLVLTDPGGVMRGKNIRREELLAIYRHGRYMPGSILSLDITGEDVEETNLVWVDGDADRLCHPVPGTLLPAPWRTEEPTAQVLLTMHELDGRPYHADPRHVLERVVKRFTDQGLTPVMAVELEFYLLDPTPGPDGRPRPALLPGSGQRPRHIEVYDVNILGEMWPVFAEIHACAKAQGLPAQTVIHEYSPGQWEITLHHRADAMRAVDEGLMFKRLIRGVAAKHGMQACFMAKPFAGRAGSGMHIHLSLADKDGNNLFADGDKPEGSALLRHTIGGMAETMADAMLVYAPNANSYRRFRRTSYAPVAPTWGINNRSVGLRIPAGPGFSRHIEHRPSGADANPYLAVAMALAGAHYGIERKIDPGPPITGNGYEQAKPGALPQHWPHAIERAERSAFLKEYLGKDFFEVFLAIKRAELDRFMAEVTELDYQWYLRTT</sequence>
<comment type="cofactor">
    <cofactor evidence="1">
        <name>Mg(2+)</name>
        <dbReference type="ChEBI" id="CHEBI:18420"/>
    </cofactor>
</comment>
<evidence type="ECO:0000313" key="8">
    <source>
        <dbReference type="Proteomes" id="UP000325797"/>
    </source>
</evidence>
<dbReference type="SMART" id="SM01230">
    <property type="entry name" value="Gln-synt_C"/>
    <property type="match status" value="1"/>
</dbReference>
<evidence type="ECO:0000256" key="5">
    <source>
        <dbReference type="RuleBase" id="RU000384"/>
    </source>
</evidence>
<dbReference type="PROSITE" id="PS00181">
    <property type="entry name" value="GLNA_ATP"/>
    <property type="match status" value="1"/>
</dbReference>
<evidence type="ECO:0000256" key="1">
    <source>
        <dbReference type="ARBA" id="ARBA00001946"/>
    </source>
</evidence>
<dbReference type="Gene3D" id="3.30.590.10">
    <property type="entry name" value="Glutamine synthetase/guanido kinase, catalytic domain"/>
    <property type="match status" value="1"/>
</dbReference>
<evidence type="ECO:0000259" key="6">
    <source>
        <dbReference type="PROSITE" id="PS51987"/>
    </source>
</evidence>
<dbReference type="EMBL" id="CP042582">
    <property type="protein sequence ID" value="QEX22799.1"/>
    <property type="molecule type" value="Genomic_DNA"/>
</dbReference>
<accession>A0A5J6MZ48</accession>
<dbReference type="SUPFAM" id="SSF55931">
    <property type="entry name" value="Glutamine synthetase/guanido kinase"/>
    <property type="match status" value="1"/>
</dbReference>
<evidence type="ECO:0000256" key="3">
    <source>
        <dbReference type="ARBA" id="ARBA00022842"/>
    </source>
</evidence>
<dbReference type="PANTHER" id="PTHR43785:SF12">
    <property type="entry name" value="TYPE-1 GLUTAMINE SYNTHETASE 2"/>
    <property type="match status" value="1"/>
</dbReference>
<keyword evidence="3" id="KW-0460">Magnesium</keyword>
<feature type="domain" description="GS catalytic" evidence="6">
    <location>
        <begin position="130"/>
        <end position="468"/>
    </location>
</feature>
<dbReference type="AlphaFoldDB" id="A0A5J6MZ48"/>
<dbReference type="Pfam" id="PF00120">
    <property type="entry name" value="Gln-synt_C"/>
    <property type="match status" value="1"/>
</dbReference>
<evidence type="ECO:0000256" key="4">
    <source>
        <dbReference type="PROSITE-ProRule" id="PRU01331"/>
    </source>
</evidence>
<dbReference type="OrthoDB" id="9807095at2"/>
<evidence type="ECO:0000256" key="2">
    <source>
        <dbReference type="ARBA" id="ARBA00022598"/>
    </source>
</evidence>
<evidence type="ECO:0000313" key="7">
    <source>
        <dbReference type="EMBL" id="QEX22799.1"/>
    </source>
</evidence>
<dbReference type="KEGG" id="hadh:FRZ61_27310"/>
<dbReference type="Proteomes" id="UP000325797">
    <property type="component" value="Chromosome"/>
</dbReference>
<dbReference type="SUPFAM" id="SSF54368">
    <property type="entry name" value="Glutamine synthetase, N-terminal domain"/>
    <property type="match status" value="1"/>
</dbReference>
<dbReference type="GO" id="GO:0004356">
    <property type="term" value="F:glutamine synthetase activity"/>
    <property type="evidence" value="ECO:0007669"/>
    <property type="project" value="InterPro"/>
</dbReference>
<dbReference type="PROSITE" id="PS51987">
    <property type="entry name" value="GS_CATALYTIC"/>
    <property type="match status" value="1"/>
</dbReference>
<dbReference type="RefSeq" id="WP_151118249.1">
    <property type="nucleotide sequence ID" value="NZ_CP042582.1"/>
</dbReference>
<gene>
    <name evidence="7" type="ORF">FRZ61_27310</name>
</gene>
<keyword evidence="8" id="KW-1185">Reference proteome</keyword>
<dbReference type="GO" id="GO:0006598">
    <property type="term" value="P:polyamine catabolic process"/>
    <property type="evidence" value="ECO:0007669"/>
    <property type="project" value="TreeGrafter"/>
</dbReference>
<proteinExistence type="inferred from homology"/>
<dbReference type="Gene3D" id="3.10.20.70">
    <property type="entry name" value="Glutamine synthetase, N-terminal domain"/>
    <property type="match status" value="1"/>
</dbReference>
<protein>
    <submittedName>
        <fullName evidence="7">Glutamine synthetase</fullName>
    </submittedName>
</protein>
<dbReference type="InterPro" id="IPR008146">
    <property type="entry name" value="Gln_synth_cat_dom"/>
</dbReference>
<name>A0A5J6MZ48_9PROT</name>
<dbReference type="InterPro" id="IPR036651">
    <property type="entry name" value="Gln_synt_N_sf"/>
</dbReference>
<dbReference type="GO" id="GO:0006542">
    <property type="term" value="P:glutamine biosynthetic process"/>
    <property type="evidence" value="ECO:0007669"/>
    <property type="project" value="InterPro"/>
</dbReference>
<organism evidence="7 8">
    <name type="scientific">Hypericibacter adhaerens</name>
    <dbReference type="NCBI Taxonomy" id="2602016"/>
    <lineage>
        <taxon>Bacteria</taxon>
        <taxon>Pseudomonadati</taxon>
        <taxon>Pseudomonadota</taxon>
        <taxon>Alphaproteobacteria</taxon>
        <taxon>Rhodospirillales</taxon>
        <taxon>Dongiaceae</taxon>
        <taxon>Hypericibacter</taxon>
    </lineage>
</organism>